<dbReference type="FunFam" id="3.30.565.10:FF:000002">
    <property type="entry name" value="DNA gyrase subunit B"/>
    <property type="match status" value="1"/>
</dbReference>
<dbReference type="GO" id="GO:0003677">
    <property type="term" value="F:DNA binding"/>
    <property type="evidence" value="ECO:0007669"/>
    <property type="project" value="UniProtKB-KW"/>
</dbReference>
<feature type="binding site" evidence="11">
    <location>
        <position position="502"/>
    </location>
    <ligand>
        <name>Mg(2+)</name>
        <dbReference type="ChEBI" id="CHEBI:18420"/>
        <label>2</label>
    </ligand>
</feature>
<comment type="cofactor">
    <cofactor evidence="11">
        <name>Mg(2+)</name>
        <dbReference type="ChEBI" id="CHEBI:18420"/>
    </cofactor>
    <cofactor evidence="11">
        <name>Mn(2+)</name>
        <dbReference type="ChEBI" id="CHEBI:29035"/>
    </cofactor>
    <cofactor evidence="11">
        <name>Ca(2+)</name>
        <dbReference type="ChEBI" id="CHEBI:29108"/>
    </cofactor>
    <text evidence="11">Binds two Mg(2+) per subunit. The magnesium ions form salt bridges with both the protein and the DNA. Can also accept other divalent metal cations, such as Mn(2+) or Ca(2+).</text>
</comment>
<feature type="binding site" evidence="11">
    <location>
        <position position="504"/>
    </location>
    <ligand>
        <name>Mg(2+)</name>
        <dbReference type="ChEBI" id="CHEBI:18420"/>
        <label>2</label>
    </ligand>
</feature>
<comment type="subunit">
    <text evidence="10">Heterotetramer composed of ParC and ParE.</text>
</comment>
<dbReference type="Gene3D" id="3.30.565.10">
    <property type="entry name" value="Histidine kinase-like ATPase, C-terminal domain"/>
    <property type="match status" value="1"/>
</dbReference>
<dbReference type="GO" id="GO:0046872">
    <property type="term" value="F:metal ion binding"/>
    <property type="evidence" value="ECO:0007669"/>
    <property type="project" value="UniProtKB-KW"/>
</dbReference>
<evidence type="ECO:0000256" key="4">
    <source>
        <dbReference type="ARBA" id="ARBA00022741"/>
    </source>
</evidence>
<dbReference type="Pfam" id="PF00204">
    <property type="entry name" value="DNA_gyraseB"/>
    <property type="match status" value="1"/>
</dbReference>
<dbReference type="CDD" id="cd00822">
    <property type="entry name" value="TopoII_Trans_DNA_gyrase"/>
    <property type="match status" value="1"/>
</dbReference>
<evidence type="ECO:0000256" key="3">
    <source>
        <dbReference type="ARBA" id="ARBA00022723"/>
    </source>
</evidence>
<dbReference type="InterPro" id="IPR000565">
    <property type="entry name" value="Topo_IIA_B"/>
</dbReference>
<dbReference type="GO" id="GO:0006261">
    <property type="term" value="P:DNA-templated DNA replication"/>
    <property type="evidence" value="ECO:0007669"/>
    <property type="project" value="UniProtKB-UniRule"/>
</dbReference>
<dbReference type="PANTHER" id="PTHR45866:SF1">
    <property type="entry name" value="DNA GYRASE SUBUNIT B, MITOCHONDRIAL"/>
    <property type="match status" value="1"/>
</dbReference>
<dbReference type="Pfam" id="PF00986">
    <property type="entry name" value="DNA_gyraseB_C"/>
    <property type="match status" value="1"/>
</dbReference>
<comment type="miscellaneous">
    <text evidence="11">Few gyrases are as efficient as E.coli at forming negative supercoils. Not all organisms have 2 type II topoisomerases; in organisms with a single type II topoisomerase this enzyme also has to decatenate newly replicated chromosomes.</text>
</comment>
<dbReference type="Pfam" id="PF01751">
    <property type="entry name" value="Toprim"/>
    <property type="match status" value="1"/>
</dbReference>
<comment type="function">
    <text evidence="11">A type II topoisomerase that negatively supercoils closed circular double-stranded (ds) DNA in an ATP-dependent manner to modulate DNA topology and maintain chromosomes in an underwound state. Negative supercoiling favors strand separation, and DNA replication, transcription, recombination and repair, all of which involve strand separation. Also able to catalyze the interconversion of other topological isomers of dsDNA rings, including catenanes and knotted rings. Type II topoisomerases break and join 2 DNA strands simultaneously in an ATP-dependent manner.</text>
</comment>
<dbReference type="InterPro" id="IPR002288">
    <property type="entry name" value="DNA_gyrase_B_C"/>
</dbReference>
<dbReference type="NCBIfam" id="TIGR01059">
    <property type="entry name" value="gyrB"/>
    <property type="match status" value="1"/>
</dbReference>
<evidence type="ECO:0000256" key="10">
    <source>
        <dbReference type="ARBA" id="ARBA00063644"/>
    </source>
</evidence>
<dbReference type="FunFam" id="3.30.230.10:FF:000005">
    <property type="entry name" value="DNA gyrase subunit B"/>
    <property type="match status" value="1"/>
</dbReference>
<dbReference type="GO" id="GO:0034335">
    <property type="term" value="F:DNA negative supercoiling activity"/>
    <property type="evidence" value="ECO:0007669"/>
    <property type="project" value="UniProtKB-ARBA"/>
</dbReference>
<gene>
    <name evidence="11" type="primary">gyrB</name>
    <name evidence="12" type="ORF">SAMN04488597_11350</name>
</gene>
<feature type="site" description="Interaction with DNA" evidence="11">
    <location>
        <position position="457"/>
    </location>
</feature>
<feature type="site" description="Interaction with DNA" evidence="11">
    <location>
        <position position="454"/>
    </location>
</feature>
<evidence type="ECO:0000256" key="9">
    <source>
        <dbReference type="ARBA" id="ARBA00023235"/>
    </source>
</evidence>
<evidence type="ECO:0000313" key="13">
    <source>
        <dbReference type="Proteomes" id="UP000324896"/>
    </source>
</evidence>
<keyword evidence="5 11" id="KW-0067">ATP-binding</keyword>
<comment type="catalytic activity">
    <reaction evidence="1 11">
        <text>ATP-dependent breakage, passage and rejoining of double-stranded DNA.</text>
        <dbReference type="EC" id="5.6.2.2"/>
    </reaction>
</comment>
<dbReference type="Gene3D" id="3.40.50.670">
    <property type="match status" value="1"/>
</dbReference>
<dbReference type="InterPro" id="IPR013506">
    <property type="entry name" value="Topo_IIA_bsu_dom2"/>
</dbReference>
<dbReference type="SUPFAM" id="SSF55874">
    <property type="entry name" value="ATPase domain of HSP90 chaperone/DNA topoisomerase II/histidine kinase"/>
    <property type="match status" value="1"/>
</dbReference>
<comment type="subunit">
    <text evidence="11">Heterotetramer, composed of two GyrA and two GyrB chains. In the heterotetramer, GyrA contains the active site tyrosine that forms a transient covalent intermediate with DNA, while GyrB binds cofactors and catalyzes ATP hydrolysis.</text>
</comment>
<dbReference type="PANTHER" id="PTHR45866">
    <property type="entry name" value="DNA GYRASE/TOPOISOMERASE SUBUNIT B"/>
    <property type="match status" value="1"/>
</dbReference>
<dbReference type="CDD" id="cd03366">
    <property type="entry name" value="TOPRIM_TopoIIA_GyrB"/>
    <property type="match status" value="1"/>
</dbReference>
<feature type="binding site" evidence="11">
    <location>
        <position position="502"/>
    </location>
    <ligand>
        <name>Mg(2+)</name>
        <dbReference type="ChEBI" id="CHEBI:18420"/>
        <label>1</label>
        <note>catalytic</note>
    </ligand>
</feature>
<accession>A0A1G6P739</accession>
<dbReference type="InterPro" id="IPR001241">
    <property type="entry name" value="Topo_IIA"/>
</dbReference>
<dbReference type="FunFam" id="3.40.50.670:FF:000002">
    <property type="entry name" value="DNA gyrase subunit B"/>
    <property type="match status" value="1"/>
</dbReference>
<dbReference type="NCBIfam" id="NF004189">
    <property type="entry name" value="PRK05644.1"/>
    <property type="match status" value="1"/>
</dbReference>
<keyword evidence="9 11" id="KW-0413">Isomerase</keyword>
<proteinExistence type="inferred from homology"/>
<sequence length="638" mass="71769">MDTLFNNVDYNADQIQVLKGLEAVRKRPGMYIGSTGIRGLHHLVWEVVDNSIDEFLAGNGDQIKVTIHEGEEISVEDFGRGIPADIHKDTGLPAVEVVLTTLHAGGKFNNNSYKVSGGLHGVGVSVVNALSSKLTITTHWKGNKYQQHYQKGKPVDKLKKIGSSDRTGTIIRFKPDPEIFTAEEFKYENLAHRLQESAYLNKELTLILRDERGKEVVEEEFQYDGGIKAFVEFLNKDRNVLNDDIIYFDSKHDDYEVEIAVQYNDGYNERIFSYANNINTIDGGYHLTGFKTALTRAINTFAKNNNQLPAKISSLNGKDVREGITAIINVKLPEPQFEGQTKTKLGNSEIRSIVESEVYEYLSLYFDTNPELAKKIIDKAVQAVRARKASKKARELTKRKTALSSNSLPGKLADCSSKKAEKSELFIVEGDSAGGSAKQGRERKFQAILPLKGKILNVERARLDKILNNNEVASIITALGAGIGEDFDLKRLRYHKIIIMTDADVDGAHIATLILTLFYRYMPKLIENGHIYLAKPPLYKVTKRGKSHYLYSDQELENFRAENKGSSFSLQRYKGLGEMNPDQLWKTTMDPENRVLQKVEIDDDIEADDIFTRLMGSNASLRKEFIFNNAELAQTIDV</sequence>
<dbReference type="InterPro" id="IPR014721">
    <property type="entry name" value="Ribsml_uS5_D2-typ_fold_subgr"/>
</dbReference>
<dbReference type="GO" id="GO:0006265">
    <property type="term" value="P:DNA topological change"/>
    <property type="evidence" value="ECO:0007669"/>
    <property type="project" value="UniProtKB-UniRule"/>
</dbReference>
<reference evidence="12 13" key="1">
    <citation type="submission" date="2016-10" db="EMBL/GenBank/DDBJ databases">
        <authorList>
            <person name="Varghese N."/>
            <person name="Submissions S."/>
        </authorList>
    </citation>
    <scope>NUCLEOTIDE SEQUENCE [LARGE SCALE GENOMIC DNA]</scope>
    <source>
        <strain evidence="12 13">WG10</strain>
    </source>
</reference>
<dbReference type="PRINTS" id="PR00418">
    <property type="entry name" value="TPI2FAMILY"/>
</dbReference>
<dbReference type="GO" id="GO:0005737">
    <property type="term" value="C:cytoplasm"/>
    <property type="evidence" value="ECO:0007669"/>
    <property type="project" value="UniProtKB-SubCell"/>
</dbReference>
<evidence type="ECO:0000256" key="7">
    <source>
        <dbReference type="ARBA" id="ARBA00023029"/>
    </source>
</evidence>
<evidence type="ECO:0000256" key="1">
    <source>
        <dbReference type="ARBA" id="ARBA00000185"/>
    </source>
</evidence>
<dbReference type="CDD" id="cd16928">
    <property type="entry name" value="HATPase_GyrB-like"/>
    <property type="match status" value="1"/>
</dbReference>
<comment type="similarity">
    <text evidence="2 11">Belongs to the type II topoisomerase GyrB family.</text>
</comment>
<dbReference type="PROSITE" id="PS50880">
    <property type="entry name" value="TOPRIM"/>
    <property type="match status" value="1"/>
</dbReference>
<dbReference type="InterPro" id="IPR020568">
    <property type="entry name" value="Ribosomal_Su5_D2-typ_SF"/>
</dbReference>
<evidence type="ECO:0000256" key="8">
    <source>
        <dbReference type="ARBA" id="ARBA00023125"/>
    </source>
</evidence>
<dbReference type="SMART" id="SM00387">
    <property type="entry name" value="HATPase_c"/>
    <property type="match status" value="1"/>
</dbReference>
<keyword evidence="8" id="KW-0238">DNA-binding</keyword>
<evidence type="ECO:0000313" key="12">
    <source>
        <dbReference type="EMBL" id="SDC75899.1"/>
    </source>
</evidence>
<comment type="subcellular location">
    <subcellularLocation>
        <location evidence="11">Cytoplasm</location>
    </subcellularLocation>
</comment>
<evidence type="ECO:0000256" key="5">
    <source>
        <dbReference type="ARBA" id="ARBA00022840"/>
    </source>
</evidence>
<dbReference type="InterPro" id="IPR034160">
    <property type="entry name" value="TOPRIM_GyrB"/>
</dbReference>
<dbReference type="GO" id="GO:0005524">
    <property type="term" value="F:ATP binding"/>
    <property type="evidence" value="ECO:0007669"/>
    <property type="project" value="UniProtKB-UniRule"/>
</dbReference>
<dbReference type="AlphaFoldDB" id="A0A1G6P739"/>
<dbReference type="InterPro" id="IPR013759">
    <property type="entry name" value="Topo_IIA_B_C"/>
</dbReference>
<dbReference type="GO" id="GO:0005694">
    <property type="term" value="C:chromosome"/>
    <property type="evidence" value="ECO:0007669"/>
    <property type="project" value="InterPro"/>
</dbReference>
<name>A0A1G6P739_9FIRM</name>
<dbReference type="InterPro" id="IPR011557">
    <property type="entry name" value="GyrB"/>
</dbReference>
<dbReference type="InterPro" id="IPR006171">
    <property type="entry name" value="TOPRIM_dom"/>
</dbReference>
<dbReference type="InterPro" id="IPR003594">
    <property type="entry name" value="HATPase_dom"/>
</dbReference>
<dbReference type="EMBL" id="FMYT01000013">
    <property type="protein sequence ID" value="SDC75899.1"/>
    <property type="molecule type" value="Genomic_DNA"/>
</dbReference>
<dbReference type="Proteomes" id="UP000324896">
    <property type="component" value="Unassembled WGS sequence"/>
</dbReference>
<dbReference type="SUPFAM" id="SSF56719">
    <property type="entry name" value="Type II DNA topoisomerase"/>
    <property type="match status" value="1"/>
</dbReference>
<dbReference type="InterPro" id="IPR018522">
    <property type="entry name" value="TopoIIA_CS"/>
</dbReference>
<protein>
    <recommendedName>
        <fullName evidence="11">DNA gyrase subunit B</fullName>
        <ecNumber evidence="11">5.6.2.2</ecNumber>
    </recommendedName>
</protein>
<dbReference type="SMART" id="SM00433">
    <property type="entry name" value="TOP2c"/>
    <property type="match status" value="1"/>
</dbReference>
<feature type="binding site" evidence="11">
    <location>
        <position position="429"/>
    </location>
    <ligand>
        <name>Mg(2+)</name>
        <dbReference type="ChEBI" id="CHEBI:18420"/>
        <label>1</label>
        <note>catalytic</note>
    </ligand>
</feature>
<keyword evidence="7 11" id="KW-0799">Topoisomerase</keyword>
<dbReference type="InterPro" id="IPR013760">
    <property type="entry name" value="Topo_IIA-like_dom_sf"/>
</dbReference>
<dbReference type="RefSeq" id="WP_073155422.1">
    <property type="nucleotide sequence ID" value="NZ_FMYT01000013.1"/>
</dbReference>
<keyword evidence="3 11" id="KW-0479">Metal-binding</keyword>
<keyword evidence="11" id="KW-0963">Cytoplasm</keyword>
<dbReference type="SUPFAM" id="SSF54211">
    <property type="entry name" value="Ribosomal protein S5 domain 2-like"/>
    <property type="match status" value="1"/>
</dbReference>
<keyword evidence="6 11" id="KW-0460">Magnesium</keyword>
<dbReference type="NCBIfam" id="NF011501">
    <property type="entry name" value="PRK14939.1"/>
    <property type="match status" value="1"/>
</dbReference>
<evidence type="ECO:0000256" key="2">
    <source>
        <dbReference type="ARBA" id="ARBA00010708"/>
    </source>
</evidence>
<dbReference type="InterPro" id="IPR036890">
    <property type="entry name" value="HATPase_C_sf"/>
</dbReference>
<dbReference type="Pfam" id="PF02518">
    <property type="entry name" value="HATPase_c"/>
    <property type="match status" value="1"/>
</dbReference>
<dbReference type="Gene3D" id="3.30.230.10">
    <property type="match status" value="1"/>
</dbReference>
<evidence type="ECO:0000256" key="11">
    <source>
        <dbReference type="HAMAP-Rule" id="MF_01898"/>
    </source>
</evidence>
<dbReference type="EC" id="5.6.2.2" evidence="11"/>
<dbReference type="PRINTS" id="PR01159">
    <property type="entry name" value="DNAGYRASEB"/>
</dbReference>
<evidence type="ECO:0000256" key="6">
    <source>
        <dbReference type="ARBA" id="ARBA00022842"/>
    </source>
</evidence>
<dbReference type="STRING" id="54121.SAMN04515653_10640"/>
<dbReference type="PROSITE" id="PS00177">
    <property type="entry name" value="TOPOISOMERASE_II"/>
    <property type="match status" value="1"/>
</dbReference>
<dbReference type="OrthoDB" id="9802808at2"/>
<keyword evidence="4 11" id="KW-0547">Nucleotide-binding</keyword>
<organism evidence="12 13">
    <name type="scientific">Halanaerobium congolense</name>
    <dbReference type="NCBI Taxonomy" id="54121"/>
    <lineage>
        <taxon>Bacteria</taxon>
        <taxon>Bacillati</taxon>
        <taxon>Bacillota</taxon>
        <taxon>Clostridia</taxon>
        <taxon>Halanaerobiales</taxon>
        <taxon>Halanaerobiaceae</taxon>
        <taxon>Halanaerobium</taxon>
    </lineage>
</organism>
<dbReference type="HAMAP" id="MF_01898">
    <property type="entry name" value="GyrB"/>
    <property type="match status" value="1"/>
</dbReference>